<dbReference type="EMBL" id="LJIJ01001752">
    <property type="protein sequence ID" value="ODM90905.1"/>
    <property type="molecule type" value="Genomic_DNA"/>
</dbReference>
<dbReference type="Proteomes" id="UP000094527">
    <property type="component" value="Unassembled WGS sequence"/>
</dbReference>
<protein>
    <submittedName>
        <fullName evidence="1">Beta-defensin 18</fullName>
    </submittedName>
</protein>
<evidence type="ECO:0000313" key="1">
    <source>
        <dbReference type="EMBL" id="ODM90905.1"/>
    </source>
</evidence>
<dbReference type="STRING" id="48709.A0A1D2MD50"/>
<evidence type="ECO:0000313" key="2">
    <source>
        <dbReference type="Proteomes" id="UP000094527"/>
    </source>
</evidence>
<accession>A0A1D2MD50</accession>
<dbReference type="OrthoDB" id="6339724at2759"/>
<keyword evidence="2" id="KW-1185">Reference proteome</keyword>
<dbReference type="PANTHER" id="PTHR21398">
    <property type="entry name" value="AGAP007094-PA"/>
    <property type="match status" value="1"/>
</dbReference>
<sequence length="80" mass="9476">MLRAICEIHEFPLQEGYGMFGDLISWFFSVSLSPYAESHMPEYLKAEMDGRDGNCNEYKNVCSKSLFKWEMERKPYHNEL</sequence>
<proteinExistence type="predicted"/>
<dbReference type="Pfam" id="PF07841">
    <property type="entry name" value="DM4_12"/>
    <property type="match status" value="1"/>
</dbReference>
<gene>
    <name evidence="1" type="ORF">Ocin01_15778</name>
</gene>
<name>A0A1D2MD50_ORCCI</name>
<dbReference type="PANTHER" id="PTHR21398:SF6">
    <property type="entry name" value="AGAP007094-PA"/>
    <property type="match status" value="1"/>
</dbReference>
<dbReference type="AlphaFoldDB" id="A0A1D2MD50"/>
<reference evidence="1 2" key="1">
    <citation type="journal article" date="2016" name="Genome Biol. Evol.">
        <title>Gene Family Evolution Reflects Adaptation to Soil Environmental Stressors in the Genome of the Collembolan Orchesella cincta.</title>
        <authorList>
            <person name="Faddeeva-Vakhrusheva A."/>
            <person name="Derks M.F."/>
            <person name="Anvar S.Y."/>
            <person name="Agamennone V."/>
            <person name="Suring W."/>
            <person name="Smit S."/>
            <person name="van Straalen N.M."/>
            <person name="Roelofs D."/>
        </authorList>
    </citation>
    <scope>NUCLEOTIDE SEQUENCE [LARGE SCALE GENOMIC DNA]</scope>
    <source>
        <tissue evidence="1">Mixed pool</tissue>
    </source>
</reference>
<organism evidence="1 2">
    <name type="scientific">Orchesella cincta</name>
    <name type="common">Springtail</name>
    <name type="synonym">Podura cincta</name>
    <dbReference type="NCBI Taxonomy" id="48709"/>
    <lineage>
        <taxon>Eukaryota</taxon>
        <taxon>Metazoa</taxon>
        <taxon>Ecdysozoa</taxon>
        <taxon>Arthropoda</taxon>
        <taxon>Hexapoda</taxon>
        <taxon>Collembola</taxon>
        <taxon>Entomobryomorpha</taxon>
        <taxon>Entomobryoidea</taxon>
        <taxon>Orchesellidae</taxon>
        <taxon>Orchesellinae</taxon>
        <taxon>Orchesella</taxon>
    </lineage>
</organism>
<dbReference type="SMART" id="SM00718">
    <property type="entry name" value="DM4_12"/>
    <property type="match status" value="1"/>
</dbReference>
<dbReference type="InterPro" id="IPR006631">
    <property type="entry name" value="DM4_12"/>
</dbReference>
<comment type="caution">
    <text evidence="1">The sequence shown here is derived from an EMBL/GenBank/DDBJ whole genome shotgun (WGS) entry which is preliminary data.</text>
</comment>